<dbReference type="AlphaFoldDB" id="A0A222VNX9"/>
<accession>A0A222VNX9</accession>
<dbReference type="STRING" id="530584.SAMN05421630_101728"/>
<name>A0A222VNX9_9PSEU</name>
<dbReference type="OrthoDB" id="4529776at2"/>
<dbReference type="Proteomes" id="UP000199494">
    <property type="component" value="Unassembled WGS sequence"/>
</dbReference>
<dbReference type="RefSeq" id="WP_091797051.1">
    <property type="nucleotide sequence ID" value="NZ_CP016353.1"/>
</dbReference>
<organism evidence="1 2">
    <name type="scientific">Prauserella marina</name>
    <dbReference type="NCBI Taxonomy" id="530584"/>
    <lineage>
        <taxon>Bacteria</taxon>
        <taxon>Bacillati</taxon>
        <taxon>Actinomycetota</taxon>
        <taxon>Actinomycetes</taxon>
        <taxon>Pseudonocardiales</taxon>
        <taxon>Pseudonocardiaceae</taxon>
        <taxon>Prauserella</taxon>
    </lineage>
</organism>
<dbReference type="InterPro" id="IPR001173">
    <property type="entry name" value="Glyco_trans_2-like"/>
</dbReference>
<gene>
    <name evidence="1" type="ORF">SAMN05421630_101728</name>
</gene>
<dbReference type="InterPro" id="IPR029044">
    <property type="entry name" value="Nucleotide-diphossugar_trans"/>
</dbReference>
<sequence>MPILSVITPVYQPEPEHLMAAYESLKDQEIPSGWEWEWMLQEDGSSGVAKEILPEDERIRFGQGRKGGVAITRNLALSAAKGQLVKNLDQDDILTSGVLARDIQAIDGNDGVRWTTSRVLDLLPDGSLVGFDNDPEHGRLRTGVVVEHWRAHNFRLPVHPTTMCIERKLAVALGGWMAVPGSDDTGLLTAASVVADGFFESEVGLHYRKWPGQETAMARHTEAVEWNARMHLISERAEFLAQAVAVANR</sequence>
<keyword evidence="2" id="KW-1185">Reference proteome</keyword>
<keyword evidence="1" id="KW-0808">Transferase</keyword>
<dbReference type="GO" id="GO:0016740">
    <property type="term" value="F:transferase activity"/>
    <property type="evidence" value="ECO:0007669"/>
    <property type="project" value="UniProtKB-KW"/>
</dbReference>
<dbReference type="EMBL" id="FMZE01000001">
    <property type="protein sequence ID" value="SDC18368.1"/>
    <property type="molecule type" value="Genomic_DNA"/>
</dbReference>
<reference evidence="1 2" key="1">
    <citation type="submission" date="2016-10" db="EMBL/GenBank/DDBJ databases">
        <authorList>
            <person name="de Groot N.N."/>
        </authorList>
    </citation>
    <scope>NUCLEOTIDE SEQUENCE [LARGE SCALE GENOMIC DNA]</scope>
    <source>
        <strain evidence="1 2">CGMCC 4.5506</strain>
    </source>
</reference>
<dbReference type="KEGG" id="pmad:BAY61_11770"/>
<dbReference type="SUPFAM" id="SSF53448">
    <property type="entry name" value="Nucleotide-diphospho-sugar transferases"/>
    <property type="match status" value="1"/>
</dbReference>
<evidence type="ECO:0000313" key="2">
    <source>
        <dbReference type="Proteomes" id="UP000199494"/>
    </source>
</evidence>
<protein>
    <submittedName>
        <fullName evidence="1">Glycosyl transferase family 2</fullName>
    </submittedName>
</protein>
<dbReference type="Pfam" id="PF00535">
    <property type="entry name" value="Glycos_transf_2"/>
    <property type="match status" value="1"/>
</dbReference>
<proteinExistence type="predicted"/>
<dbReference type="Gene3D" id="3.90.550.10">
    <property type="entry name" value="Spore Coat Polysaccharide Biosynthesis Protein SpsA, Chain A"/>
    <property type="match status" value="1"/>
</dbReference>
<evidence type="ECO:0000313" key="1">
    <source>
        <dbReference type="EMBL" id="SDC18368.1"/>
    </source>
</evidence>